<protein>
    <submittedName>
        <fullName evidence="1">Uncharacterized protein</fullName>
    </submittedName>
</protein>
<evidence type="ECO:0000313" key="1">
    <source>
        <dbReference type="EMBL" id="KAB1077100.1"/>
    </source>
</evidence>
<sequence length="70" mass="7698">MPSTTTADSLLQGDITFRGRGLAVMNGRRFSLKVCPLCSQRNEQRTADKGYCNWCAYVPALSDAQPVSEN</sequence>
<organism evidence="1 2">
    <name type="scientific">Methylobacterium soli</name>
    <dbReference type="NCBI Taxonomy" id="553447"/>
    <lineage>
        <taxon>Bacteria</taxon>
        <taxon>Pseudomonadati</taxon>
        <taxon>Pseudomonadota</taxon>
        <taxon>Alphaproteobacteria</taxon>
        <taxon>Hyphomicrobiales</taxon>
        <taxon>Methylobacteriaceae</taxon>
        <taxon>Methylobacterium</taxon>
    </lineage>
</organism>
<gene>
    <name evidence="1" type="ORF">F6X53_20740</name>
</gene>
<dbReference type="Proteomes" id="UP000474159">
    <property type="component" value="Unassembled WGS sequence"/>
</dbReference>
<keyword evidence="2" id="KW-1185">Reference proteome</keyword>
<dbReference type="EMBL" id="VZZK01000024">
    <property type="protein sequence ID" value="KAB1077100.1"/>
    <property type="molecule type" value="Genomic_DNA"/>
</dbReference>
<proteinExistence type="predicted"/>
<accession>A0A6L3SY88</accession>
<reference evidence="1 2" key="1">
    <citation type="submission" date="2019-09" db="EMBL/GenBank/DDBJ databases">
        <title>YIM 48816 draft genome.</title>
        <authorList>
            <person name="Jiang L."/>
        </authorList>
    </citation>
    <scope>NUCLEOTIDE SEQUENCE [LARGE SCALE GENOMIC DNA]</scope>
    <source>
        <strain evidence="1 2">YIM 48816</strain>
    </source>
</reference>
<name>A0A6L3SY88_9HYPH</name>
<evidence type="ECO:0000313" key="2">
    <source>
        <dbReference type="Proteomes" id="UP000474159"/>
    </source>
</evidence>
<comment type="caution">
    <text evidence="1">The sequence shown here is derived from an EMBL/GenBank/DDBJ whole genome shotgun (WGS) entry which is preliminary data.</text>
</comment>
<dbReference type="AlphaFoldDB" id="A0A6L3SY88"/>
<dbReference type="OrthoDB" id="7999598at2"/>